<dbReference type="EMBL" id="BMSC01000003">
    <property type="protein sequence ID" value="GGU64403.1"/>
    <property type="molecule type" value="Genomic_DNA"/>
</dbReference>
<keyword evidence="4" id="KW-1185">Reference proteome</keyword>
<reference evidence="2 4" key="2">
    <citation type="submission" date="2020-02" db="EMBL/GenBank/DDBJ databases">
        <title>Whole genome shotgun sequence of Streptomyces gougerotii NBRC 13043.</title>
        <authorList>
            <person name="Ichikawa N."/>
            <person name="Komaki H."/>
            <person name="Tamura T."/>
        </authorList>
    </citation>
    <scope>NUCLEOTIDE SEQUENCE [LARGE SCALE GENOMIC DNA]</scope>
    <source>
        <strain evidence="2 4">NBRC 13043</strain>
    </source>
</reference>
<reference evidence="3" key="3">
    <citation type="submission" date="2020-09" db="EMBL/GenBank/DDBJ databases">
        <authorList>
            <person name="Sun Q."/>
            <person name="Ohkuma M."/>
        </authorList>
    </citation>
    <scope>NUCLEOTIDE SEQUENCE</scope>
    <source>
        <strain evidence="3">JCM 4136</strain>
    </source>
</reference>
<protein>
    <submittedName>
        <fullName evidence="3">Uncharacterized protein</fullName>
    </submittedName>
</protein>
<accession>A0A8H9LM94</accession>
<dbReference type="EMBL" id="BLLO01000025">
    <property type="protein sequence ID" value="GFH80040.1"/>
    <property type="molecule type" value="Genomic_DNA"/>
</dbReference>
<evidence type="ECO:0000313" key="2">
    <source>
        <dbReference type="EMBL" id="GFH80040.1"/>
    </source>
</evidence>
<organism evidence="3 5">
    <name type="scientific">Streptomyces gougerotii</name>
    <dbReference type="NCBI Taxonomy" id="53448"/>
    <lineage>
        <taxon>Bacteria</taxon>
        <taxon>Bacillati</taxon>
        <taxon>Actinomycetota</taxon>
        <taxon>Actinomycetes</taxon>
        <taxon>Kitasatosporales</taxon>
        <taxon>Streptomycetaceae</taxon>
        <taxon>Streptomyces</taxon>
        <taxon>Streptomyces diastaticus group</taxon>
    </lineage>
</organism>
<gene>
    <name evidence="3" type="ORF">GCM10010227_17580</name>
    <name evidence="2" type="ORF">Sgou_47100</name>
</gene>
<dbReference type="AlphaFoldDB" id="A0A8H9LM94"/>
<evidence type="ECO:0000313" key="4">
    <source>
        <dbReference type="Proteomes" id="UP000480804"/>
    </source>
</evidence>
<comment type="caution">
    <text evidence="3">The sequence shown here is derived from an EMBL/GenBank/DDBJ whole genome shotgun (WGS) entry which is preliminary data.</text>
</comment>
<evidence type="ECO:0000313" key="5">
    <source>
        <dbReference type="Proteomes" id="UP000660975"/>
    </source>
</evidence>
<name>A0A8H9LM94_9ACTN</name>
<reference evidence="3" key="1">
    <citation type="journal article" date="2014" name="Int. J. Syst. Evol. Microbiol.">
        <title>Complete genome sequence of Corynebacterium casei LMG S-19264T (=DSM 44701T), isolated from a smear-ripened cheese.</title>
        <authorList>
            <consortium name="US DOE Joint Genome Institute (JGI-PGF)"/>
            <person name="Walter F."/>
            <person name="Albersmeier A."/>
            <person name="Kalinowski J."/>
            <person name="Ruckert C."/>
        </authorList>
    </citation>
    <scope>NUCLEOTIDE SEQUENCE</scope>
    <source>
        <strain evidence="3">JCM 4136</strain>
    </source>
</reference>
<proteinExistence type="predicted"/>
<evidence type="ECO:0000256" key="1">
    <source>
        <dbReference type="SAM" id="MobiDB-lite"/>
    </source>
</evidence>
<sequence>MPVHRVVRTVAHHHRDDIVGARGEVEAGEGRLTGVGPAEAVRAGGGSPLGTVLTHGRPLPGNRLT</sequence>
<evidence type="ECO:0000313" key="3">
    <source>
        <dbReference type="EMBL" id="GGU64403.1"/>
    </source>
</evidence>
<feature type="region of interest" description="Disordered" evidence="1">
    <location>
        <begin position="36"/>
        <end position="65"/>
    </location>
</feature>
<dbReference type="Proteomes" id="UP000480804">
    <property type="component" value="Unassembled WGS sequence"/>
</dbReference>
<dbReference type="Proteomes" id="UP000660975">
    <property type="component" value="Unassembled WGS sequence"/>
</dbReference>